<dbReference type="RefSeq" id="XP_018255568.1">
    <property type="nucleotide sequence ID" value="XM_018402341.1"/>
</dbReference>
<reference evidence="1" key="1">
    <citation type="submission" date="2007-04" db="EMBL/GenBank/DDBJ databases">
        <authorList>
            <consortium name="The Broad Institute Genome Sequencing Platform"/>
            <person name="Birren B."/>
            <person name="Lander E."/>
            <person name="Galagan J."/>
            <person name="Nusbaum C."/>
            <person name="Devon K."/>
            <person name="Ma L.-J."/>
            <person name="Jaffe D."/>
            <person name="Butler J."/>
            <person name="Alvarez P."/>
            <person name="Gnerre S."/>
            <person name="Grabherr M."/>
            <person name="Kleber M."/>
            <person name="Mauceli E."/>
            <person name="Brockman W."/>
            <person name="MacCallum I.A."/>
            <person name="Young S."/>
            <person name="LaButti K."/>
            <person name="DeCaprio D."/>
            <person name="Crawford M."/>
            <person name="Koehrsen M."/>
            <person name="Engels R."/>
            <person name="Montgomery P."/>
            <person name="Pearson M."/>
            <person name="Howarth C."/>
            <person name="Larson L."/>
            <person name="White J."/>
            <person name="O'Leary S."/>
            <person name="Kodira C."/>
            <person name="Zeng Q."/>
            <person name="Yandava C."/>
            <person name="Alvarado L."/>
            <person name="Kistler C."/>
            <person name="Shim W.-B."/>
            <person name="Kang S."/>
            <person name="Woloshuk C."/>
        </authorList>
    </citation>
    <scope>NUCLEOTIDE SEQUENCE</scope>
    <source>
        <strain evidence="1">4287</strain>
    </source>
</reference>
<evidence type="ECO:0000313" key="3">
    <source>
        <dbReference type="Proteomes" id="UP000009097"/>
    </source>
</evidence>
<dbReference type="GeneID" id="28962667"/>
<dbReference type="KEGG" id="fox:FOXG_21961"/>
<dbReference type="VEuPathDB" id="FungiDB:FOXG_21723"/>
<gene>
    <name evidence="1" type="ORF">FOXG_21723</name>
    <name evidence="2" type="ORF">FOXG_21961</name>
</gene>
<dbReference type="EMBL" id="DS231722">
    <property type="protein sequence ID" value="KNB17523.1"/>
    <property type="molecule type" value="Genomic_DNA"/>
</dbReference>
<name>A0A0J9WTU2_FUSO4</name>
<sequence length="40" mass="4485">MSIMQHMYRLAVRLVDKCEIEEEERELNGGSHGLPTAIGA</sequence>
<dbReference type="AlphaFoldDB" id="A0A0J9WTU2"/>
<proteinExistence type="predicted"/>
<dbReference type="GeneID" id="28962429"/>
<dbReference type="RefSeq" id="XP_018254672.1">
    <property type="nucleotide sequence ID" value="XM_018402070.1"/>
</dbReference>
<dbReference type="EMBL" id="DS231719">
    <property type="protein sequence ID" value="KNB16627.1"/>
    <property type="molecule type" value="Genomic_DNA"/>
</dbReference>
<evidence type="ECO:0000313" key="1">
    <source>
        <dbReference type="EMBL" id="KNB16627.1"/>
    </source>
</evidence>
<dbReference type="VEuPathDB" id="FungiDB:FOXG_21961"/>
<protein>
    <submittedName>
        <fullName evidence="1">Uncharacterized protein</fullName>
    </submittedName>
</protein>
<accession>A0A0J9WTU2</accession>
<dbReference type="Proteomes" id="UP000009097">
    <property type="component" value="Unassembled WGS sequence"/>
</dbReference>
<organism evidence="1 3">
    <name type="scientific">Fusarium oxysporum f. sp. lycopersici (strain 4287 / CBS 123668 / FGSC 9935 / NRRL 34936)</name>
    <name type="common">Fusarium vascular wilt of tomato</name>
    <dbReference type="NCBI Taxonomy" id="426428"/>
    <lineage>
        <taxon>Eukaryota</taxon>
        <taxon>Fungi</taxon>
        <taxon>Dikarya</taxon>
        <taxon>Ascomycota</taxon>
        <taxon>Pezizomycotina</taxon>
        <taxon>Sordariomycetes</taxon>
        <taxon>Hypocreomycetidae</taxon>
        <taxon>Hypocreales</taxon>
        <taxon>Nectriaceae</taxon>
        <taxon>Fusarium</taxon>
        <taxon>Fusarium oxysporum species complex</taxon>
    </lineage>
</organism>
<reference evidence="1" key="2">
    <citation type="journal article" date="2010" name="Nature">
        <title>Comparative genomics reveals mobile pathogenicity chromosomes in Fusarium.</title>
        <authorList>
            <person name="Ma L.J."/>
            <person name="van der Does H.C."/>
            <person name="Borkovich K.A."/>
            <person name="Coleman J.J."/>
            <person name="Daboussi M.J."/>
            <person name="Di Pietro A."/>
            <person name="Dufresne M."/>
            <person name="Freitag M."/>
            <person name="Grabherr M."/>
            <person name="Henrissat B."/>
            <person name="Houterman P.M."/>
            <person name="Kang S."/>
            <person name="Shim W.B."/>
            <person name="Woloshuk C."/>
            <person name="Xie X."/>
            <person name="Xu J.R."/>
            <person name="Antoniw J."/>
            <person name="Baker S.E."/>
            <person name="Bluhm B.H."/>
            <person name="Breakspear A."/>
            <person name="Brown D.W."/>
            <person name="Butchko R.A."/>
            <person name="Chapman S."/>
            <person name="Coulson R."/>
            <person name="Coutinho P.M."/>
            <person name="Danchin E.G."/>
            <person name="Diener A."/>
            <person name="Gale L.R."/>
            <person name="Gardiner D.M."/>
            <person name="Goff S."/>
            <person name="Hammond-Kosack K.E."/>
            <person name="Hilburn K."/>
            <person name="Hua-Van A."/>
            <person name="Jonkers W."/>
            <person name="Kazan K."/>
            <person name="Kodira C.D."/>
            <person name="Koehrsen M."/>
            <person name="Kumar L."/>
            <person name="Lee Y.H."/>
            <person name="Li L."/>
            <person name="Manners J.M."/>
            <person name="Miranda-Saavedra D."/>
            <person name="Mukherjee M."/>
            <person name="Park G."/>
            <person name="Park J."/>
            <person name="Park S.Y."/>
            <person name="Proctor R.H."/>
            <person name="Regev A."/>
            <person name="Ruiz-Roldan M.C."/>
            <person name="Sain D."/>
            <person name="Sakthikumar S."/>
            <person name="Sykes S."/>
            <person name="Schwartz D.C."/>
            <person name="Turgeon B.G."/>
            <person name="Wapinski I."/>
            <person name="Yoder O."/>
            <person name="Young S."/>
            <person name="Zeng Q."/>
            <person name="Zhou S."/>
            <person name="Galagan J."/>
            <person name="Cuomo C.A."/>
            <person name="Kistler H.C."/>
            <person name="Rep M."/>
        </authorList>
    </citation>
    <scope>NUCLEOTIDE SEQUENCE [LARGE SCALE GENOMIC DNA]</scope>
    <source>
        <strain evidence="1">4287</strain>
    </source>
</reference>
<evidence type="ECO:0000313" key="2">
    <source>
        <dbReference type="EMBL" id="KNB17523.1"/>
    </source>
</evidence>
<dbReference type="KEGG" id="fox:FOXG_21723"/>